<evidence type="ECO:0000256" key="5">
    <source>
        <dbReference type="RuleBase" id="RU004404"/>
    </source>
</evidence>
<dbReference type="RefSeq" id="WP_164041493.1">
    <property type="nucleotide sequence ID" value="NZ_JAAGNZ010000002.1"/>
</dbReference>
<dbReference type="InterPro" id="IPR005151">
    <property type="entry name" value="Tail-specific_protease"/>
</dbReference>
<dbReference type="InterPro" id="IPR036034">
    <property type="entry name" value="PDZ_sf"/>
</dbReference>
<dbReference type="Pfam" id="PF03572">
    <property type="entry name" value="Peptidase_S41"/>
    <property type="match status" value="1"/>
</dbReference>
<dbReference type="CDD" id="cd07560">
    <property type="entry name" value="Peptidase_S41_CPP"/>
    <property type="match status" value="1"/>
</dbReference>
<dbReference type="Pfam" id="PF00595">
    <property type="entry name" value="PDZ"/>
    <property type="match status" value="1"/>
</dbReference>
<dbReference type="SUPFAM" id="SSF52096">
    <property type="entry name" value="ClpP/crotonase"/>
    <property type="match status" value="1"/>
</dbReference>
<dbReference type="SMART" id="SM00245">
    <property type="entry name" value="TSPc"/>
    <property type="match status" value="1"/>
</dbReference>
<dbReference type="NCBIfam" id="TIGR00225">
    <property type="entry name" value="prc"/>
    <property type="match status" value="1"/>
</dbReference>
<dbReference type="InterPro" id="IPR004447">
    <property type="entry name" value="Peptidase_S41A"/>
</dbReference>
<reference evidence="9 10" key="1">
    <citation type="submission" date="2020-02" db="EMBL/GenBank/DDBJ databases">
        <title>Draft genome sequence of two Spirosoma agri KCTC 52727 and Spirosoma terrae KCTC 52035.</title>
        <authorList>
            <person name="Rojas J."/>
            <person name="Ambika Manirajan B."/>
            <person name="Ratering S."/>
            <person name="Suarez C."/>
            <person name="Schnell S."/>
        </authorList>
    </citation>
    <scope>NUCLEOTIDE SEQUENCE [LARGE SCALE GENOMIC DNA]</scope>
    <source>
        <strain evidence="9 10">KCTC 52727</strain>
    </source>
</reference>
<dbReference type="SUPFAM" id="SSF50156">
    <property type="entry name" value="PDZ domain-like"/>
    <property type="match status" value="1"/>
</dbReference>
<dbReference type="Pfam" id="PF17804">
    <property type="entry name" value="TSP_NTD"/>
    <property type="match status" value="1"/>
</dbReference>
<dbReference type="GO" id="GO:0008236">
    <property type="term" value="F:serine-type peptidase activity"/>
    <property type="evidence" value="ECO:0007669"/>
    <property type="project" value="UniProtKB-KW"/>
</dbReference>
<evidence type="ECO:0000259" key="8">
    <source>
        <dbReference type="SMART" id="SM00245"/>
    </source>
</evidence>
<feature type="domain" description="PDZ" evidence="7">
    <location>
        <begin position="260"/>
        <end position="338"/>
    </location>
</feature>
<evidence type="ECO:0000259" key="7">
    <source>
        <dbReference type="SMART" id="SM00228"/>
    </source>
</evidence>
<keyword evidence="2 5" id="KW-0645">Protease</keyword>
<dbReference type="FunFam" id="3.90.226.10:FF:000090">
    <property type="entry name" value="Tail-specific protease"/>
    <property type="match status" value="1"/>
</dbReference>
<gene>
    <name evidence="9" type="ORF">GK091_19110</name>
</gene>
<dbReference type="GO" id="GO:0006508">
    <property type="term" value="P:proteolysis"/>
    <property type="evidence" value="ECO:0007669"/>
    <property type="project" value="UniProtKB-KW"/>
</dbReference>
<comment type="caution">
    <text evidence="9">The sequence shown here is derived from an EMBL/GenBank/DDBJ whole genome shotgun (WGS) entry which is preliminary data.</text>
</comment>
<dbReference type="Proteomes" id="UP000477386">
    <property type="component" value="Unassembled WGS sequence"/>
</dbReference>
<organism evidence="9 10">
    <name type="scientific">Spirosoma agri</name>
    <dbReference type="NCBI Taxonomy" id="1987381"/>
    <lineage>
        <taxon>Bacteria</taxon>
        <taxon>Pseudomonadati</taxon>
        <taxon>Bacteroidota</taxon>
        <taxon>Cytophagia</taxon>
        <taxon>Cytophagales</taxon>
        <taxon>Cytophagaceae</taxon>
        <taxon>Spirosoma</taxon>
    </lineage>
</organism>
<dbReference type="InterPro" id="IPR029045">
    <property type="entry name" value="ClpP/crotonase-like_dom_sf"/>
</dbReference>
<feature type="region of interest" description="Disordered" evidence="6">
    <location>
        <begin position="639"/>
        <end position="678"/>
    </location>
</feature>
<dbReference type="CDD" id="cd06782">
    <property type="entry name" value="cpPDZ_CPP-like"/>
    <property type="match status" value="1"/>
</dbReference>
<feature type="region of interest" description="Disordered" evidence="6">
    <location>
        <begin position="26"/>
        <end position="48"/>
    </location>
</feature>
<dbReference type="SMART" id="SM00228">
    <property type="entry name" value="PDZ"/>
    <property type="match status" value="1"/>
</dbReference>
<proteinExistence type="inferred from homology"/>
<dbReference type="Gene3D" id="2.30.42.10">
    <property type="match status" value="1"/>
</dbReference>
<dbReference type="PANTHER" id="PTHR32060:SF22">
    <property type="entry name" value="CARBOXYL-TERMINAL-PROCESSING PEPTIDASE 3, CHLOROPLASTIC"/>
    <property type="match status" value="1"/>
</dbReference>
<evidence type="ECO:0000313" key="10">
    <source>
        <dbReference type="Proteomes" id="UP000477386"/>
    </source>
</evidence>
<dbReference type="AlphaFoldDB" id="A0A6M0IQ05"/>
<sequence>MKKYLVTLLPVLMLSFQPDSPSGAFTPGASKSGDVARNGTATSSTADDLKPSISQEKVETLVAKLLTTYHYRKVRLNDSLSSVVWDNYLKEVDNSKTYLLASDVAAFEKYRYQIDDALVNGDLTAAYDLYNVFRKRYQERSDFIKEQLKKPFTFTADETFNTDREKAAWPKTAEEQNELWRKILKNQELELRLGNRKDSAVAALMTQRYTNLDKAINRVKSADVFQMYMNSFAEALDPHTNYLSPTNADRFNQEMSQSLEGIGAMLREDGDYIRITDVLPGGPAFKSKLLNKEDKIAGVAQGDNGAMVNTMNWQVDDVVKLIKGPKGTVVRLQIISPNAIAGAPPKEIRLVREKVKLEEQRAKKEVIEVSDNGRSFKIGVINIPMFYRDFEGARKREEGFSSTTNDVKKFVEELKGEKVDGIVIDLRDNGGGSLTEAINLTGLFIPKGPVVQVRESTGETEVYTDPDPSITYDGPMAVLVNRFSASASEIFAAAIQDYKRGVIVGGQTFGKGTVQTLIDLNQWLPKEPEKVGQVKMTIQKFYRINGSSTQHKGVTPDIELPSAFSAEEYGESSQPSALPWDQINSTRYEQSRGLDDKIITRLRERFDQRLKSDPELKQLAQDLADFKKAKENTVVSLQETKRRKERDEAERKRAAANKVSQASAPVDETGTPATPKKKKDLYLNEAGLVLADYILAANK</sequence>
<dbReference type="GO" id="GO:0030288">
    <property type="term" value="C:outer membrane-bounded periplasmic space"/>
    <property type="evidence" value="ECO:0007669"/>
    <property type="project" value="TreeGrafter"/>
</dbReference>
<keyword evidence="4 5" id="KW-0720">Serine protease</keyword>
<dbReference type="Gene3D" id="3.30.750.44">
    <property type="match status" value="1"/>
</dbReference>
<dbReference type="GO" id="GO:0007165">
    <property type="term" value="P:signal transduction"/>
    <property type="evidence" value="ECO:0007669"/>
    <property type="project" value="TreeGrafter"/>
</dbReference>
<evidence type="ECO:0000313" key="9">
    <source>
        <dbReference type="EMBL" id="NEU69003.1"/>
    </source>
</evidence>
<dbReference type="PANTHER" id="PTHR32060">
    <property type="entry name" value="TAIL-SPECIFIC PROTEASE"/>
    <property type="match status" value="1"/>
</dbReference>
<dbReference type="Pfam" id="PF11818">
    <property type="entry name" value="DUF3340"/>
    <property type="match status" value="1"/>
</dbReference>
<keyword evidence="3 5" id="KW-0378">Hydrolase</keyword>
<evidence type="ECO:0000256" key="6">
    <source>
        <dbReference type="SAM" id="MobiDB-lite"/>
    </source>
</evidence>
<feature type="domain" description="Tail specific protease" evidence="8">
    <location>
        <begin position="343"/>
        <end position="561"/>
    </location>
</feature>
<dbReference type="Gene3D" id="3.90.226.10">
    <property type="entry name" value="2-enoyl-CoA Hydratase, Chain A, domain 1"/>
    <property type="match status" value="1"/>
</dbReference>
<dbReference type="InterPro" id="IPR020992">
    <property type="entry name" value="Tail_Prtase_C"/>
</dbReference>
<name>A0A6M0IQ05_9BACT</name>
<dbReference type="EMBL" id="JAAGNZ010000002">
    <property type="protein sequence ID" value="NEU69003.1"/>
    <property type="molecule type" value="Genomic_DNA"/>
</dbReference>
<evidence type="ECO:0000256" key="4">
    <source>
        <dbReference type="ARBA" id="ARBA00022825"/>
    </source>
</evidence>
<keyword evidence="10" id="KW-1185">Reference proteome</keyword>
<dbReference type="GO" id="GO:0004175">
    <property type="term" value="F:endopeptidase activity"/>
    <property type="evidence" value="ECO:0007669"/>
    <property type="project" value="TreeGrafter"/>
</dbReference>
<dbReference type="InterPro" id="IPR001478">
    <property type="entry name" value="PDZ"/>
</dbReference>
<protein>
    <submittedName>
        <fullName evidence="9">Tail-specific protease</fullName>
    </submittedName>
</protein>
<evidence type="ECO:0000256" key="2">
    <source>
        <dbReference type="ARBA" id="ARBA00022670"/>
    </source>
</evidence>
<dbReference type="InterPro" id="IPR040573">
    <property type="entry name" value="TSP_N"/>
</dbReference>
<evidence type="ECO:0000256" key="3">
    <source>
        <dbReference type="ARBA" id="ARBA00022801"/>
    </source>
</evidence>
<accession>A0A6M0IQ05</accession>
<evidence type="ECO:0000256" key="1">
    <source>
        <dbReference type="ARBA" id="ARBA00009179"/>
    </source>
</evidence>
<comment type="similarity">
    <text evidence="1 5">Belongs to the peptidase S41A family.</text>
</comment>
<feature type="compositionally biased region" description="Basic and acidic residues" evidence="6">
    <location>
        <begin position="639"/>
        <end position="653"/>
    </location>
</feature>